<proteinExistence type="predicted"/>
<protein>
    <submittedName>
        <fullName evidence="1">Uncharacterized protein</fullName>
    </submittedName>
</protein>
<comment type="caution">
    <text evidence="1">The sequence shown here is derived from an EMBL/GenBank/DDBJ whole genome shotgun (WGS) entry which is preliminary data.</text>
</comment>
<gene>
    <name evidence="1" type="ORF">VNI00_017940</name>
</gene>
<dbReference type="Proteomes" id="UP001383192">
    <property type="component" value="Unassembled WGS sequence"/>
</dbReference>
<keyword evidence="2" id="KW-1185">Reference proteome</keyword>
<evidence type="ECO:0000313" key="1">
    <source>
        <dbReference type="EMBL" id="KAK7019774.1"/>
    </source>
</evidence>
<dbReference type="AlphaFoldDB" id="A0AAW0B567"/>
<dbReference type="EMBL" id="JAYKXP010000199">
    <property type="protein sequence ID" value="KAK7019774.1"/>
    <property type="molecule type" value="Genomic_DNA"/>
</dbReference>
<evidence type="ECO:0000313" key="2">
    <source>
        <dbReference type="Proteomes" id="UP001383192"/>
    </source>
</evidence>
<organism evidence="1 2">
    <name type="scientific">Paramarasmius palmivorus</name>
    <dbReference type="NCBI Taxonomy" id="297713"/>
    <lineage>
        <taxon>Eukaryota</taxon>
        <taxon>Fungi</taxon>
        <taxon>Dikarya</taxon>
        <taxon>Basidiomycota</taxon>
        <taxon>Agaricomycotina</taxon>
        <taxon>Agaricomycetes</taxon>
        <taxon>Agaricomycetidae</taxon>
        <taxon>Agaricales</taxon>
        <taxon>Marasmiineae</taxon>
        <taxon>Marasmiaceae</taxon>
        <taxon>Paramarasmius</taxon>
    </lineage>
</organism>
<accession>A0AAW0B567</accession>
<reference evidence="1 2" key="1">
    <citation type="submission" date="2024-01" db="EMBL/GenBank/DDBJ databases">
        <title>A draft genome for a cacao thread blight-causing isolate of Paramarasmius palmivorus.</title>
        <authorList>
            <person name="Baruah I.K."/>
            <person name="Bukari Y."/>
            <person name="Amoako-Attah I."/>
            <person name="Meinhardt L.W."/>
            <person name="Bailey B.A."/>
            <person name="Cohen S.P."/>
        </authorList>
    </citation>
    <scope>NUCLEOTIDE SEQUENCE [LARGE SCALE GENOMIC DNA]</scope>
    <source>
        <strain evidence="1 2">GH-12</strain>
    </source>
</reference>
<name>A0AAW0B567_9AGAR</name>
<sequence length="220" mass="25873">MGEWGEYSILDEFWLEFRRERDEEASRIPIDILSSPIYLFIQLVPRPSDDENKWDDWLGGRGYYWSYDSAGKEEMSEGERRRLGLPMFEATIDVWHYWWDLDVYDAIEMVNRHKGFDPVSLDLARFLDYLPLEVVSRNTRFEVVEEEYFQDEEVEDAVSITSNGGSGSVGVATSMDAQLGPMMDVDQRSPSAFRNSWIRRLKVKFAQRFGRQRPKQRLTS</sequence>